<evidence type="ECO:0000313" key="2">
    <source>
        <dbReference type="Proteomes" id="UP001219525"/>
    </source>
</evidence>
<protein>
    <submittedName>
        <fullName evidence="1">Uncharacterized protein</fullName>
    </submittedName>
</protein>
<dbReference type="Proteomes" id="UP001219525">
    <property type="component" value="Unassembled WGS sequence"/>
</dbReference>
<gene>
    <name evidence="1" type="ORF">GGX14DRAFT_407416</name>
</gene>
<proteinExistence type="predicted"/>
<evidence type="ECO:0000313" key="1">
    <source>
        <dbReference type="EMBL" id="KAJ7191107.1"/>
    </source>
</evidence>
<dbReference type="AlphaFoldDB" id="A0AAD6Y4F1"/>
<accession>A0AAD6Y4F1</accession>
<reference evidence="1" key="1">
    <citation type="submission" date="2023-03" db="EMBL/GenBank/DDBJ databases">
        <title>Massive genome expansion in bonnet fungi (Mycena s.s.) driven by repeated elements and novel gene families across ecological guilds.</title>
        <authorList>
            <consortium name="Lawrence Berkeley National Laboratory"/>
            <person name="Harder C.B."/>
            <person name="Miyauchi S."/>
            <person name="Viragh M."/>
            <person name="Kuo A."/>
            <person name="Thoen E."/>
            <person name="Andreopoulos B."/>
            <person name="Lu D."/>
            <person name="Skrede I."/>
            <person name="Drula E."/>
            <person name="Henrissat B."/>
            <person name="Morin E."/>
            <person name="Kohler A."/>
            <person name="Barry K."/>
            <person name="LaButti K."/>
            <person name="Morin E."/>
            <person name="Salamov A."/>
            <person name="Lipzen A."/>
            <person name="Mereny Z."/>
            <person name="Hegedus B."/>
            <person name="Baldrian P."/>
            <person name="Stursova M."/>
            <person name="Weitz H."/>
            <person name="Taylor A."/>
            <person name="Grigoriev I.V."/>
            <person name="Nagy L.G."/>
            <person name="Martin F."/>
            <person name="Kauserud H."/>
        </authorList>
    </citation>
    <scope>NUCLEOTIDE SEQUENCE</scope>
    <source>
        <strain evidence="1">9144</strain>
    </source>
</reference>
<name>A0AAD6Y4F1_9AGAR</name>
<sequence length="112" mass="12769">MQSELTGHIGGKGNHFCCKCEVGGTQKEKAENEGYHALFEGPIIEELQKQIKLACSGVVSQHWIDSLISRFKELKWDDPDRTDEDIQDELVQWTVDNEEKMYSSFLFTMKGG</sequence>
<keyword evidence="2" id="KW-1185">Reference proteome</keyword>
<organism evidence="1 2">
    <name type="scientific">Mycena pura</name>
    <dbReference type="NCBI Taxonomy" id="153505"/>
    <lineage>
        <taxon>Eukaryota</taxon>
        <taxon>Fungi</taxon>
        <taxon>Dikarya</taxon>
        <taxon>Basidiomycota</taxon>
        <taxon>Agaricomycotina</taxon>
        <taxon>Agaricomycetes</taxon>
        <taxon>Agaricomycetidae</taxon>
        <taxon>Agaricales</taxon>
        <taxon>Marasmiineae</taxon>
        <taxon>Mycenaceae</taxon>
        <taxon>Mycena</taxon>
    </lineage>
</organism>
<comment type="caution">
    <text evidence="1">The sequence shown here is derived from an EMBL/GenBank/DDBJ whole genome shotgun (WGS) entry which is preliminary data.</text>
</comment>
<dbReference type="EMBL" id="JARJCW010000137">
    <property type="protein sequence ID" value="KAJ7191107.1"/>
    <property type="molecule type" value="Genomic_DNA"/>
</dbReference>